<organism evidence="1 2">
    <name type="scientific">Clonorchis sinensis</name>
    <name type="common">Chinese liver fluke</name>
    <dbReference type="NCBI Taxonomy" id="79923"/>
    <lineage>
        <taxon>Eukaryota</taxon>
        <taxon>Metazoa</taxon>
        <taxon>Spiralia</taxon>
        <taxon>Lophotrochozoa</taxon>
        <taxon>Platyhelminthes</taxon>
        <taxon>Trematoda</taxon>
        <taxon>Digenea</taxon>
        <taxon>Opisthorchiida</taxon>
        <taxon>Opisthorchiata</taxon>
        <taxon>Opisthorchiidae</taxon>
        <taxon>Clonorchis</taxon>
    </lineage>
</organism>
<name>G7Y9J3_CLOSI</name>
<dbReference type="AlphaFoldDB" id="G7Y9J3"/>
<dbReference type="EMBL" id="DF142973">
    <property type="protein sequence ID" value="GAA49628.1"/>
    <property type="molecule type" value="Genomic_DNA"/>
</dbReference>
<evidence type="ECO:0000313" key="1">
    <source>
        <dbReference type="EMBL" id="GAA49628.1"/>
    </source>
</evidence>
<reference evidence="1" key="1">
    <citation type="journal article" date="2011" name="Genome Biol.">
        <title>The draft genome of the carcinogenic human liver fluke Clonorchis sinensis.</title>
        <authorList>
            <person name="Wang X."/>
            <person name="Chen W."/>
            <person name="Huang Y."/>
            <person name="Sun J."/>
            <person name="Men J."/>
            <person name="Liu H."/>
            <person name="Luo F."/>
            <person name="Guo L."/>
            <person name="Lv X."/>
            <person name="Deng C."/>
            <person name="Zhou C."/>
            <person name="Fan Y."/>
            <person name="Li X."/>
            <person name="Huang L."/>
            <person name="Hu Y."/>
            <person name="Liang C."/>
            <person name="Hu X."/>
            <person name="Xu J."/>
            <person name="Yu X."/>
        </authorList>
    </citation>
    <scope>NUCLEOTIDE SEQUENCE [LARGE SCALE GENOMIC DNA]</scope>
    <source>
        <strain evidence="1">Henan</strain>
    </source>
</reference>
<protein>
    <submittedName>
        <fullName evidence="1">Uncharacterized protein</fullName>
    </submittedName>
</protein>
<proteinExistence type="predicted"/>
<gene>
    <name evidence="1" type="ORF">CLF_103311</name>
</gene>
<sequence length="160" mass="19174">MLNYGKRSYWVWRSRYPRRDVILWFTESPVNKQLRNAPEVFERIELPVRIPLWLRMLVEQLQVARFPSFMTVERALDEYLRTNIRHWCMLRENDKLRFWFLVDVLQIQQAACESSESSSSLANRNYNNNSKDSPKRFMYGAVHGPKYGVAMTVPRLPYPV</sequence>
<accession>G7Y9J3</accession>
<reference key="2">
    <citation type="submission" date="2011-10" db="EMBL/GenBank/DDBJ databases">
        <title>The genome and transcriptome sequence of Clonorchis sinensis provide insights into the carcinogenic liver fluke.</title>
        <authorList>
            <person name="Wang X."/>
            <person name="Huang Y."/>
            <person name="Chen W."/>
            <person name="Liu H."/>
            <person name="Guo L."/>
            <person name="Chen Y."/>
            <person name="Luo F."/>
            <person name="Zhou W."/>
            <person name="Sun J."/>
            <person name="Mao Q."/>
            <person name="Liang P."/>
            <person name="Zhou C."/>
            <person name="Tian Y."/>
            <person name="Men J."/>
            <person name="Lv X."/>
            <person name="Huang L."/>
            <person name="Zhou J."/>
            <person name="Hu Y."/>
            <person name="Li R."/>
            <person name="Zhang F."/>
            <person name="Lei H."/>
            <person name="Li X."/>
            <person name="Hu X."/>
            <person name="Liang C."/>
            <person name="Xu J."/>
            <person name="Wu Z."/>
            <person name="Yu X."/>
        </authorList>
    </citation>
    <scope>NUCLEOTIDE SEQUENCE</scope>
    <source>
        <strain>Henan</strain>
    </source>
</reference>
<evidence type="ECO:0000313" key="2">
    <source>
        <dbReference type="Proteomes" id="UP000008909"/>
    </source>
</evidence>
<keyword evidence="2" id="KW-1185">Reference proteome</keyword>
<dbReference type="Proteomes" id="UP000008909">
    <property type="component" value="Unassembled WGS sequence"/>
</dbReference>